<organism evidence="19">
    <name type="scientific">Castor canadensis</name>
    <name type="common">American beaver</name>
    <dbReference type="NCBI Taxonomy" id="51338"/>
    <lineage>
        <taxon>Eukaryota</taxon>
        <taxon>Metazoa</taxon>
        <taxon>Chordata</taxon>
        <taxon>Craniata</taxon>
        <taxon>Vertebrata</taxon>
        <taxon>Euteleostomi</taxon>
        <taxon>Mammalia</taxon>
        <taxon>Eutheria</taxon>
        <taxon>Euarchontoglires</taxon>
        <taxon>Glires</taxon>
        <taxon>Rodentia</taxon>
        <taxon>Castorimorpha</taxon>
        <taxon>Castoridae</taxon>
        <taxon>Castor</taxon>
    </lineage>
</organism>
<dbReference type="FunFam" id="2.60.40.60:FF:000068">
    <property type="entry name" value="Desmoglein 1"/>
    <property type="match status" value="1"/>
</dbReference>
<evidence type="ECO:0000256" key="8">
    <source>
        <dbReference type="ARBA" id="ARBA00022737"/>
    </source>
</evidence>
<evidence type="ECO:0000256" key="15">
    <source>
        <dbReference type="PROSITE-ProRule" id="PRU00043"/>
    </source>
</evidence>
<evidence type="ECO:0000256" key="13">
    <source>
        <dbReference type="ARBA" id="ARBA00023136"/>
    </source>
</evidence>
<dbReference type="InterPro" id="IPR027397">
    <property type="entry name" value="Catenin-bd_sf"/>
</dbReference>
<feature type="compositionally biased region" description="Polar residues" evidence="16">
    <location>
        <begin position="1273"/>
        <end position="1285"/>
    </location>
</feature>
<keyword evidence="13 17" id="KW-0472">Membrane</keyword>
<dbReference type="PANTHER" id="PTHR24025">
    <property type="entry name" value="DESMOGLEIN FAMILY MEMBER"/>
    <property type="match status" value="1"/>
</dbReference>
<keyword evidence="6" id="KW-0479">Metal-binding</keyword>
<feature type="domain" description="Cadherin" evidence="18">
    <location>
        <begin position="375"/>
        <end position="487"/>
    </location>
</feature>
<evidence type="ECO:0000256" key="12">
    <source>
        <dbReference type="ARBA" id="ARBA00022989"/>
    </source>
</evidence>
<feature type="compositionally biased region" description="Basic and acidic residues" evidence="16">
    <location>
        <begin position="1112"/>
        <end position="1122"/>
    </location>
</feature>
<dbReference type="Gene3D" id="2.60.40.60">
    <property type="entry name" value="Cadherins"/>
    <property type="match status" value="5"/>
</dbReference>
<keyword evidence="11" id="KW-0965">Cell junction</keyword>
<evidence type="ECO:0000256" key="5">
    <source>
        <dbReference type="ARBA" id="ARBA00022692"/>
    </source>
</evidence>
<dbReference type="InterPro" id="IPR002126">
    <property type="entry name" value="Cadherin-like_dom"/>
</dbReference>
<dbReference type="FunFam" id="2.60.40.60:FF:000074">
    <property type="entry name" value="Desmoglein 4"/>
    <property type="match status" value="1"/>
</dbReference>
<keyword evidence="5 17" id="KW-0812">Transmembrane</keyword>
<evidence type="ECO:0000256" key="17">
    <source>
        <dbReference type="SAM" id="Phobius"/>
    </source>
</evidence>
<evidence type="ECO:0000256" key="2">
    <source>
        <dbReference type="ARBA" id="ARBA00004568"/>
    </source>
</evidence>
<dbReference type="InterPro" id="IPR015919">
    <property type="entry name" value="Cadherin-like_sf"/>
</dbReference>
<dbReference type="CTD" id="1829"/>
<feature type="domain" description="Cadherin" evidence="18">
    <location>
        <begin position="488"/>
        <end position="608"/>
    </location>
</feature>
<dbReference type="FunFam" id="2.60.40.60:FF:000011">
    <property type="entry name" value="Cadherin 1"/>
    <property type="match status" value="1"/>
</dbReference>
<sequence length="1338" mass="143783">RAPHPAAVAAVRTRVSSPRPLSSGPGGAIAGLMADLGPPEPGSPSDRGPAGHREALCSRPLSQEGIGKDIARGARATGRARGLRLPLGGVPPRAGRPGRPGCILPGRPHLELGGEAGPERRPGRGSRGARGAEMARGPGGRCALRLLLALVSDGAEGAGLAGLCGLRPVGVGVGGGRVPPGLALRLCPPLGSRWICGSHSDLWVRRAAGRGTPFLGVGLCSPAVRTGNMEICLNLGNGLHLEVLNARSEDKLLAKHTHLVRQKRAWITAPVALREGEDLSKKNPIAKIHSDIAEERGIKITYKYTGKGITEPPFGIFVFNKDTGELNITSILDREETPYFLLTGYALDVRGNNVEKPLELRIKVLDINDNEPVFTQEVFVGSVEELSAAHTLVMKITATDADEPNTMNSKISYRIVSQEPANPPVFYLNKDTGEIYTTSITLDREEHSSYSLTVEARDGNGQITDKPVKQAQVQIQILDVNDNIPVVEHEMYEGTVEENQANVEVIRIKVTDADEIGSDNWLANFTFASGNEEGYFHIETDAQTNEGIVTLIKEVDYEKMKNLDLSIIVTNKAAFHKSIGNKYKPVPIPIKVKVQNVKEGIHFKSSTISVRASEGMDISSQSQSIGKFEVLDEDTGQQANVKYIKLEDVDNWVSVDTVTSEIKLVKIPDFESRYVQNGTYTVKVVAISDDYPRKTITGTVIINVEDINDNCPTLVDPVQNVCYDTPYVNVTAKDLDGDPNSGPFSFSIIDKPPGMAEKWKIIHQESTSVLLQQSEQNLGRSEIQFLISDNQGLSCPETQILKLTVCECLHGSGCVEAQHDSHVGLGPAAIALMILALLLLLLVPLLLLVCHCGEGAKGFTPIPGTIEMLHPWNNEGAPPEDKAVPSLLAVDHGENLAVKNGVGGFITKEATMKGSSSASFTKGQHDLSEMDGRWEEHRSLLTGGTTHVTGTTGAFAGNETIRATGATGATGASRDITGARAAAVAMNEEFLRNYFIDKVASYTEEDDIHMAKDCLLVYSQEETESLHGSTGCCSFIEGEQDDRFLDDLGLKFKTLAEVCLGQKIVMDVDSEQRQGPVKETGMNTASRSLYEQAMVNSDSASSSGSSFQVPEPSREAHRERVTQEIVTERPMSSRQSQKVAPPLPDPVASGNIIMTETSYGTGSTVPPSTVILGPRQPQSLVVTERVYAPASTLVDQHYANEGNITVTERVIQPNGGVPNPLEGTQHLQDAHYVMVRERESILAPSSGLQPALATPHMAVGQNVVVTERVLTPASTLQSSHQIPTETSRKTGKTVISGTGVPGGPLPTFSLEESGPSNSTITTSSTRVTKHSTVQHSYS</sequence>
<dbReference type="InterPro" id="IPR020894">
    <property type="entry name" value="Cadherin_CS"/>
</dbReference>
<comment type="subcellular location">
    <subcellularLocation>
        <location evidence="2">Cell junction</location>
        <location evidence="2">Desmosome</location>
    </subcellularLocation>
    <subcellularLocation>
        <location evidence="1">Cell membrane</location>
        <topology evidence="1">Single-pass type I membrane protein</topology>
    </subcellularLocation>
</comment>
<evidence type="ECO:0000256" key="10">
    <source>
        <dbReference type="ARBA" id="ARBA00022889"/>
    </source>
</evidence>
<dbReference type="SUPFAM" id="SSF49313">
    <property type="entry name" value="Cadherin-like"/>
    <property type="match status" value="5"/>
</dbReference>
<feature type="domain" description="Cadherin" evidence="18">
    <location>
        <begin position="604"/>
        <end position="714"/>
    </location>
</feature>
<keyword evidence="14" id="KW-0325">Glycoprotein</keyword>
<evidence type="ECO:0000256" key="14">
    <source>
        <dbReference type="ARBA" id="ARBA00023180"/>
    </source>
</evidence>
<evidence type="ECO:0000256" key="16">
    <source>
        <dbReference type="SAM" id="MobiDB-lite"/>
    </source>
</evidence>
<feature type="region of interest" description="Disordered" evidence="16">
    <location>
        <begin position="1096"/>
        <end position="1148"/>
    </location>
</feature>
<keyword evidence="10" id="KW-0130">Cell adhesion</keyword>
<evidence type="ECO:0000259" key="18">
    <source>
        <dbReference type="PROSITE" id="PS50268"/>
    </source>
</evidence>
<keyword evidence="12 17" id="KW-1133">Transmembrane helix</keyword>
<dbReference type="RefSeq" id="XP_020042932.1">
    <property type="nucleotide sequence ID" value="XM_020187343.1"/>
</dbReference>
<dbReference type="FunFam" id="4.10.900.10:FF:000003">
    <property type="entry name" value="Desmoglein 1"/>
    <property type="match status" value="1"/>
</dbReference>
<dbReference type="FunFam" id="2.60.40.60:FF:000083">
    <property type="entry name" value="Desmoglein 1"/>
    <property type="match status" value="1"/>
</dbReference>
<dbReference type="PRINTS" id="PR01818">
    <property type="entry name" value="DESMOCADHERN"/>
</dbReference>
<reference evidence="19" key="1">
    <citation type="submission" date="2025-08" db="UniProtKB">
        <authorList>
            <consortium name="RefSeq"/>
        </authorList>
    </citation>
    <scope>IDENTIFICATION</scope>
    <source>
        <tissue evidence="19">Leukocyte</tissue>
    </source>
</reference>
<evidence type="ECO:0000256" key="3">
    <source>
        <dbReference type="ARBA" id="ARBA00022475"/>
    </source>
</evidence>
<dbReference type="GO" id="GO:0005509">
    <property type="term" value="F:calcium ion binding"/>
    <property type="evidence" value="ECO:0007669"/>
    <property type="project" value="UniProtKB-UniRule"/>
</dbReference>
<feature type="compositionally biased region" description="Basic and acidic residues" evidence="16">
    <location>
        <begin position="108"/>
        <end position="122"/>
    </location>
</feature>
<dbReference type="PROSITE" id="PS00232">
    <property type="entry name" value="CADHERIN_1"/>
    <property type="match status" value="3"/>
</dbReference>
<keyword evidence="8" id="KW-0677">Repeat</keyword>
<dbReference type="GO" id="GO:0030057">
    <property type="term" value="C:desmosome"/>
    <property type="evidence" value="ECO:0007669"/>
    <property type="project" value="UniProtKB-SubCell"/>
</dbReference>
<feature type="region of interest" description="Disordered" evidence="16">
    <location>
        <begin position="1273"/>
        <end position="1338"/>
    </location>
</feature>
<dbReference type="PRINTS" id="PR01819">
    <property type="entry name" value="DESMOGLEIN"/>
</dbReference>
<feature type="non-terminal residue" evidence="19">
    <location>
        <position position="1"/>
    </location>
</feature>
<dbReference type="PANTHER" id="PTHR24025:SF1">
    <property type="entry name" value="DESMOGLEIN-2"/>
    <property type="match status" value="1"/>
</dbReference>
<keyword evidence="3" id="KW-1003">Cell membrane</keyword>
<dbReference type="SMART" id="SM00112">
    <property type="entry name" value="CA"/>
    <property type="match status" value="4"/>
</dbReference>
<feature type="compositionally biased region" description="Low complexity" evidence="16">
    <location>
        <begin position="1"/>
        <end position="23"/>
    </location>
</feature>
<protein>
    <submittedName>
        <fullName evidence="19">Desmoglein-2</fullName>
    </submittedName>
</protein>
<dbReference type="FunFam" id="2.60.40.60:FF:000031">
    <property type="entry name" value="Cadherin 3"/>
    <property type="match status" value="1"/>
</dbReference>
<feature type="transmembrane region" description="Helical" evidence="17">
    <location>
        <begin position="828"/>
        <end position="849"/>
    </location>
</feature>
<evidence type="ECO:0000256" key="1">
    <source>
        <dbReference type="ARBA" id="ARBA00004251"/>
    </source>
</evidence>
<dbReference type="Gene3D" id="4.10.900.10">
    <property type="entry name" value="TCF3-CBD (Catenin binding domain)"/>
    <property type="match status" value="1"/>
</dbReference>
<feature type="domain" description="Cadherin" evidence="18">
    <location>
        <begin position="285"/>
        <end position="374"/>
    </location>
</feature>
<dbReference type="CDD" id="cd11304">
    <property type="entry name" value="Cadherin_repeat"/>
    <property type="match status" value="4"/>
</dbReference>
<dbReference type="PROSITE" id="PS50268">
    <property type="entry name" value="CADHERIN_2"/>
    <property type="match status" value="4"/>
</dbReference>
<proteinExistence type="predicted"/>
<accession>A0A8B7WH32</accession>
<dbReference type="PRINTS" id="PR00205">
    <property type="entry name" value="CADHERIN"/>
</dbReference>
<evidence type="ECO:0000313" key="19">
    <source>
        <dbReference type="RefSeq" id="XP_020042932.1"/>
    </source>
</evidence>
<evidence type="ECO:0000256" key="9">
    <source>
        <dbReference type="ARBA" id="ARBA00022837"/>
    </source>
</evidence>
<dbReference type="Pfam" id="PF00028">
    <property type="entry name" value="Cadherin"/>
    <property type="match status" value="3"/>
</dbReference>
<keyword evidence="7" id="KW-0732">Signal</keyword>
<dbReference type="KEGG" id="ccan:109701901"/>
<name>A0A8B7WH32_CASCN</name>
<dbReference type="InterPro" id="IPR009122">
    <property type="entry name" value="Desmosomal_cadherin"/>
</dbReference>
<keyword evidence="9 15" id="KW-0106">Calcium</keyword>
<dbReference type="InterPro" id="IPR050971">
    <property type="entry name" value="Cadherin-domain_protein"/>
</dbReference>
<dbReference type="GO" id="GO:0005886">
    <property type="term" value="C:plasma membrane"/>
    <property type="evidence" value="ECO:0007669"/>
    <property type="project" value="UniProtKB-SubCell"/>
</dbReference>
<evidence type="ECO:0000256" key="4">
    <source>
        <dbReference type="ARBA" id="ARBA00022685"/>
    </source>
</evidence>
<keyword evidence="4" id="KW-0165">Cleavage on pair of basic residues</keyword>
<evidence type="ECO:0000256" key="6">
    <source>
        <dbReference type="ARBA" id="ARBA00022723"/>
    </source>
</evidence>
<gene>
    <name evidence="19" type="primary">Dsg2</name>
</gene>
<feature type="compositionally biased region" description="Polar residues" evidence="16">
    <location>
        <begin position="1314"/>
        <end position="1338"/>
    </location>
</feature>
<dbReference type="OrthoDB" id="8961010at2759"/>
<feature type="region of interest" description="Disordered" evidence="16">
    <location>
        <begin position="1"/>
        <end position="135"/>
    </location>
</feature>
<feature type="compositionally biased region" description="Low complexity" evidence="16">
    <location>
        <begin position="73"/>
        <end position="101"/>
    </location>
</feature>
<feature type="compositionally biased region" description="Low complexity" evidence="16">
    <location>
        <begin position="1097"/>
        <end position="1106"/>
    </location>
</feature>
<evidence type="ECO:0000256" key="11">
    <source>
        <dbReference type="ARBA" id="ARBA00022949"/>
    </source>
</evidence>
<dbReference type="GO" id="GO:0007156">
    <property type="term" value="P:homophilic cell adhesion via plasma membrane adhesion molecules"/>
    <property type="evidence" value="ECO:0007669"/>
    <property type="project" value="InterPro"/>
</dbReference>
<evidence type="ECO:0000256" key="7">
    <source>
        <dbReference type="ARBA" id="ARBA00022729"/>
    </source>
</evidence>